<dbReference type="NCBIfam" id="TIGR01733">
    <property type="entry name" value="AA-adenyl-dom"/>
    <property type="match status" value="1"/>
</dbReference>
<name>A0AAE8VZ46_9ACTN</name>
<feature type="region of interest" description="Disordered" evidence="1">
    <location>
        <begin position="1"/>
        <end position="32"/>
    </location>
</feature>
<dbReference type="Pfam" id="PF00550">
    <property type="entry name" value="PP-binding"/>
    <property type="match status" value="1"/>
</dbReference>
<dbReference type="Gene3D" id="3.30.300.30">
    <property type="match status" value="1"/>
</dbReference>
<reference evidence="3 4" key="1">
    <citation type="submission" date="2019-03" db="EMBL/GenBank/DDBJ databases">
        <title>Comparative genomic analyses of the sweetpotato soil rot pathogen, Streptomyces ipomoeae.</title>
        <authorList>
            <person name="Ruschel Soares N."/>
            <person name="Badger J.H."/>
            <person name="Huguet-Tapia J.C."/>
            <person name="Clark C.A."/>
            <person name="Pettis G.S."/>
        </authorList>
    </citation>
    <scope>NUCLEOTIDE SEQUENCE [LARGE SCALE GENOMIC DNA]</scope>
    <source>
        <strain evidence="3 4">88-35</strain>
    </source>
</reference>
<dbReference type="PROSITE" id="PS50075">
    <property type="entry name" value="CARRIER"/>
    <property type="match status" value="1"/>
</dbReference>
<proteinExistence type="predicted"/>
<dbReference type="SUPFAM" id="SSF47336">
    <property type="entry name" value="ACP-like"/>
    <property type="match status" value="1"/>
</dbReference>
<dbReference type="InterPro" id="IPR000873">
    <property type="entry name" value="AMP-dep_synth/lig_dom"/>
</dbReference>
<dbReference type="GO" id="GO:0031177">
    <property type="term" value="F:phosphopantetheine binding"/>
    <property type="evidence" value="ECO:0007669"/>
    <property type="project" value="TreeGrafter"/>
</dbReference>
<dbReference type="GO" id="GO:0005737">
    <property type="term" value="C:cytoplasm"/>
    <property type="evidence" value="ECO:0007669"/>
    <property type="project" value="TreeGrafter"/>
</dbReference>
<feature type="region of interest" description="Disordered" evidence="1">
    <location>
        <begin position="1094"/>
        <end position="1119"/>
    </location>
</feature>
<organism evidence="3 4">
    <name type="scientific">Streptomyces ipomoeae</name>
    <dbReference type="NCBI Taxonomy" id="103232"/>
    <lineage>
        <taxon>Bacteria</taxon>
        <taxon>Bacillati</taxon>
        <taxon>Actinomycetota</taxon>
        <taxon>Actinomycetes</taxon>
        <taxon>Kitasatosporales</taxon>
        <taxon>Streptomycetaceae</taxon>
        <taxon>Streptomyces</taxon>
    </lineage>
</organism>
<dbReference type="InterPro" id="IPR025110">
    <property type="entry name" value="AMP-bd_C"/>
</dbReference>
<dbReference type="EMBL" id="SPAZ01000220">
    <property type="protein sequence ID" value="TQE27939.1"/>
    <property type="molecule type" value="Genomic_DNA"/>
</dbReference>
<feature type="compositionally biased region" description="Low complexity" evidence="1">
    <location>
        <begin position="213"/>
        <end position="227"/>
    </location>
</feature>
<dbReference type="CDD" id="cd05930">
    <property type="entry name" value="A_NRPS"/>
    <property type="match status" value="1"/>
</dbReference>
<dbReference type="PANTHER" id="PTHR45527">
    <property type="entry name" value="NONRIBOSOMAL PEPTIDE SYNTHETASE"/>
    <property type="match status" value="1"/>
</dbReference>
<dbReference type="InterPro" id="IPR009081">
    <property type="entry name" value="PP-bd_ACP"/>
</dbReference>
<dbReference type="GO" id="GO:0044550">
    <property type="term" value="P:secondary metabolite biosynthetic process"/>
    <property type="evidence" value="ECO:0007669"/>
    <property type="project" value="TreeGrafter"/>
</dbReference>
<dbReference type="InterPro" id="IPR010071">
    <property type="entry name" value="AA_adenyl_dom"/>
</dbReference>
<protein>
    <submittedName>
        <fullName evidence="3">Amino acid adenylation domain-containing protein</fullName>
    </submittedName>
</protein>
<dbReference type="SUPFAM" id="SSF56801">
    <property type="entry name" value="Acetyl-CoA synthetase-like"/>
    <property type="match status" value="1"/>
</dbReference>
<dbReference type="Gene3D" id="1.10.1200.10">
    <property type="entry name" value="ACP-like"/>
    <property type="match status" value="1"/>
</dbReference>
<dbReference type="Pfam" id="PF00501">
    <property type="entry name" value="AMP-binding"/>
    <property type="match status" value="1"/>
</dbReference>
<feature type="domain" description="Carrier" evidence="2">
    <location>
        <begin position="1006"/>
        <end position="1090"/>
    </location>
</feature>
<feature type="region of interest" description="Disordered" evidence="1">
    <location>
        <begin position="201"/>
        <end position="230"/>
    </location>
</feature>
<accession>A0AAE8VZ46</accession>
<dbReference type="InterPro" id="IPR036736">
    <property type="entry name" value="ACP-like_sf"/>
</dbReference>
<evidence type="ECO:0000313" key="3">
    <source>
        <dbReference type="EMBL" id="TQE27939.1"/>
    </source>
</evidence>
<dbReference type="Gene3D" id="3.40.50.12780">
    <property type="entry name" value="N-terminal domain of ligase-like"/>
    <property type="match status" value="1"/>
</dbReference>
<dbReference type="InterPro" id="IPR045851">
    <property type="entry name" value="AMP-bd_C_sf"/>
</dbReference>
<dbReference type="InterPro" id="IPR042099">
    <property type="entry name" value="ANL_N_sf"/>
</dbReference>
<dbReference type="AlphaFoldDB" id="A0AAE8VZ46"/>
<dbReference type="SUPFAM" id="SSF52777">
    <property type="entry name" value="CoA-dependent acyltransferases"/>
    <property type="match status" value="1"/>
</dbReference>
<evidence type="ECO:0000259" key="2">
    <source>
        <dbReference type="PROSITE" id="PS50075"/>
    </source>
</evidence>
<sequence length="1119" mass="119023">MTATAKRENRAMRAENRAMQKDGRMPTDSRDAVFTRPVTPSERIQFLASPAEIPAVLQVLLEGHGRIDAAELRHAVAVTAEACPGTRLALSGANWTDTGRAPEVRVLDRWCLDREELADEPALHTPLTGEGEPTCEVLLVDGPDSTVVFRANHGVMDGGGMRHWITSVFAALRGEPPVEAKSSVTDLEFVNLLHAASLPTTAGEKTEAVEGSAAKADGPATGTGAPGEDQAPLTDVELFFQLLASVSADAAEDAPATWPPVLAHPQQPGSRRLFWRRRTIDGNHLGLVAKLATAITRASGLDRARFGIPVDLRRHAPELRTTGNLTMGISVDIQAGDDWTTAHHSVLTALADRRELPPGPVPTQVVPVPLEDIRQSLVAMDAQAALAGEYFGSAALSSLGRVALADVSTEAFEATTVYSLPMILAMSPPMFTIMECDGRAEIVLGWHDGPDAVARGERLLDDVVEELVPLARRGPHARGLGQEATEPAPAPAPTTLTALFREQVSRTPDAIALDGPEGPVTYGDLDRRANAVARALRARGIGKGDVIGLLADRGTAFVAGMWGVLKAGAAFLPLEPDHPDSHVLGLLADAGSPLCLVQDRHRTRLGDWPSFEVLVLERVGAAEADPGSGPDSDPVPDLVEAEDLAYVLYTSGSTGRPKGVEVGHRSVVNYVRWAVRLYGMNAATRIPLFASVAFDWTYNSVFPPLLSGGTVLLVPEEPNHVVLRALLEESGANTLSLTPTHLDLIGRLGLSPRGFKVVAAAGEPLTRLLAERTQRIFGPDCRIVNAYGPTEATIACTAGEFDAERHSGAPTVPIGLPADHSAVYLIADDRQFTKPGEIGEICVSGAALALGYRQRPDLTRERFVRLGDGTRVYRTGDLGRLLPDGTLECLGRIDHQVKVNGVRVEPAEIARCLEEHPAVERAVVTAQVRPGDGRKVLCAHVVLGTPVEPDLLAVHAAARLPHYMVPTVLMPVAELPRTTSDKIDVKALPAPFAQKPCAPAHAAQTVVGDEIEEAVARVWGRVLAVDPLRLGTDADFHLLGGDSASLIAMLGGVSTELVGADLEKRFLDHLPRILAQPTLAQVCSAVREVREADTVAARPAGEPAPAGSTQPNPFQHPDS</sequence>
<gene>
    <name evidence="3" type="ORF">Sipo8835_26680</name>
</gene>
<dbReference type="InterPro" id="IPR020845">
    <property type="entry name" value="AMP-binding_CS"/>
</dbReference>
<comment type="caution">
    <text evidence="3">The sequence shown here is derived from an EMBL/GenBank/DDBJ whole genome shotgun (WGS) entry which is preliminary data.</text>
</comment>
<dbReference type="Proteomes" id="UP000318720">
    <property type="component" value="Unassembled WGS sequence"/>
</dbReference>
<feature type="compositionally biased region" description="Low complexity" evidence="1">
    <location>
        <begin position="1096"/>
        <end position="1107"/>
    </location>
</feature>
<dbReference type="PANTHER" id="PTHR45527:SF1">
    <property type="entry name" value="FATTY ACID SYNTHASE"/>
    <property type="match status" value="1"/>
</dbReference>
<evidence type="ECO:0000256" key="1">
    <source>
        <dbReference type="SAM" id="MobiDB-lite"/>
    </source>
</evidence>
<dbReference type="Pfam" id="PF13193">
    <property type="entry name" value="AMP-binding_C"/>
    <property type="match status" value="1"/>
</dbReference>
<dbReference type="RefSeq" id="WP_141584032.1">
    <property type="nucleotide sequence ID" value="NZ_SPAY01000292.1"/>
</dbReference>
<dbReference type="GO" id="GO:0043041">
    <property type="term" value="P:amino acid activation for nonribosomal peptide biosynthetic process"/>
    <property type="evidence" value="ECO:0007669"/>
    <property type="project" value="TreeGrafter"/>
</dbReference>
<evidence type="ECO:0000313" key="4">
    <source>
        <dbReference type="Proteomes" id="UP000318720"/>
    </source>
</evidence>
<dbReference type="PROSITE" id="PS00455">
    <property type="entry name" value="AMP_BINDING"/>
    <property type="match status" value="1"/>
</dbReference>